<dbReference type="Pfam" id="PF01593">
    <property type="entry name" value="Amino_oxidase"/>
    <property type="match status" value="1"/>
</dbReference>
<feature type="domain" description="Amine oxidase" evidence="2">
    <location>
        <begin position="49"/>
        <end position="473"/>
    </location>
</feature>
<dbReference type="EMBL" id="FO082264">
    <property type="protein sequence ID" value="CCO19944.1"/>
    <property type="molecule type" value="Genomic_DNA"/>
</dbReference>
<reference evidence="3 4" key="1">
    <citation type="submission" date="2011-10" db="EMBL/GenBank/DDBJ databases">
        <authorList>
            <person name="Genoscope - CEA"/>
        </authorList>
    </citation>
    <scope>NUCLEOTIDE SEQUENCE [LARGE SCALE GENOMIC DNA]</scope>
    <source>
        <strain evidence="3 4">RCC 1105</strain>
    </source>
</reference>
<dbReference type="GO" id="GO:0016491">
    <property type="term" value="F:oxidoreductase activity"/>
    <property type="evidence" value="ECO:0007669"/>
    <property type="project" value="InterPro"/>
</dbReference>
<proteinExistence type="predicted"/>
<gene>
    <name evidence="3" type="ordered locus">Bathy15g01040</name>
</gene>
<evidence type="ECO:0000256" key="1">
    <source>
        <dbReference type="SAM" id="MobiDB-lite"/>
    </source>
</evidence>
<dbReference type="Gene3D" id="1.10.3110.10">
    <property type="entry name" value="protoporphyrinogen ix oxidase, domain 3"/>
    <property type="match status" value="1"/>
</dbReference>
<dbReference type="Gene3D" id="3.90.660.20">
    <property type="entry name" value="Protoporphyrinogen oxidase, mitochondrial, domain 2"/>
    <property type="match status" value="1"/>
</dbReference>
<dbReference type="InterPro" id="IPR036188">
    <property type="entry name" value="FAD/NAD-bd_sf"/>
</dbReference>
<dbReference type="InterPro" id="IPR002937">
    <property type="entry name" value="Amino_oxidase"/>
</dbReference>
<evidence type="ECO:0000313" key="4">
    <source>
        <dbReference type="Proteomes" id="UP000198341"/>
    </source>
</evidence>
<dbReference type="STRING" id="41875.K8EPU7"/>
<keyword evidence="4" id="KW-1185">Reference proteome</keyword>
<dbReference type="eggNOG" id="ENOG502QSIC">
    <property type="taxonomic scope" value="Eukaryota"/>
</dbReference>
<dbReference type="AlphaFoldDB" id="K8EPU7"/>
<evidence type="ECO:0000313" key="3">
    <source>
        <dbReference type="EMBL" id="CCO19944.1"/>
    </source>
</evidence>
<feature type="compositionally biased region" description="Low complexity" evidence="1">
    <location>
        <begin position="1"/>
        <end position="15"/>
    </location>
</feature>
<feature type="compositionally biased region" description="Acidic residues" evidence="1">
    <location>
        <begin position="23"/>
        <end position="37"/>
    </location>
</feature>
<dbReference type="Gene3D" id="3.50.50.60">
    <property type="entry name" value="FAD/NAD(P)-binding domain"/>
    <property type="match status" value="1"/>
</dbReference>
<dbReference type="Proteomes" id="UP000198341">
    <property type="component" value="Chromosome 15"/>
</dbReference>
<dbReference type="OrthoDB" id="5046242at2759"/>
<organism evidence="3 4">
    <name type="scientific">Bathycoccus prasinos</name>
    <dbReference type="NCBI Taxonomy" id="41875"/>
    <lineage>
        <taxon>Eukaryota</taxon>
        <taxon>Viridiplantae</taxon>
        <taxon>Chlorophyta</taxon>
        <taxon>Mamiellophyceae</taxon>
        <taxon>Mamiellales</taxon>
        <taxon>Bathycoccaceae</taxon>
        <taxon>Bathycoccus</taxon>
    </lineage>
</organism>
<evidence type="ECO:0000259" key="2">
    <source>
        <dbReference type="Pfam" id="PF01593"/>
    </source>
</evidence>
<dbReference type="PANTHER" id="PTHR42841">
    <property type="entry name" value="AMINE OXIDASE"/>
    <property type="match status" value="1"/>
</dbReference>
<dbReference type="GeneID" id="19011497"/>
<sequence length="479" mass="52857">MRTTTTMSSSSESESPIIMNKDDDYDESDEKTASSDDDNNGIIIIGGGLAGLAAAVQLETKNIPYVLLESSDGFGGRARTDIVDGYILDRGFAIYLSSYEECNKIFDTKALDLRKFYAGADVRFENQFYRVADPFRHVSDALPSLLPNHKIGSPLDKVLVGLVRFQTLLLRMNPMQRESSETIEERLNAFGFSEEMVDRFFRPFLGGIFFNPELTTDSRLFDFVMRSLALGENCLPAKGIGAMAEQLVGRLDEKNVHANAKVQEIRNLNDAVEVRVQMMNKEEETIIRGKKVILAVEGPECDRLLGTKDKQRGKGVGTTCVYFSCDKPYDAENAMLYLDGEKYKGGGGKKTLVNNCCFPSVVSPTYAPNGKHLCSASIIGVPSELSDEQIGDRVKSELSDWFGESITSSFKLLKVYRIPFAQPIQTPSAKGSSKTAFEQTCESGAMKNVYLAGDHRDAATFDGALISGRRCAEYAKSKM</sequence>
<dbReference type="SUPFAM" id="SSF51905">
    <property type="entry name" value="FAD/NAD(P)-binding domain"/>
    <property type="match status" value="1"/>
</dbReference>
<protein>
    <submittedName>
        <fullName evidence="3">Amine oxidase</fullName>
    </submittedName>
</protein>
<name>K8EPU7_9CHLO</name>
<dbReference type="KEGG" id="bpg:Bathy15g01040"/>
<accession>K8EPU7</accession>
<dbReference type="RefSeq" id="XP_007508858.1">
    <property type="nucleotide sequence ID" value="XM_007508796.1"/>
</dbReference>
<feature type="region of interest" description="Disordered" evidence="1">
    <location>
        <begin position="1"/>
        <end position="37"/>
    </location>
</feature>